<dbReference type="InterPro" id="IPR008279">
    <property type="entry name" value="PEP-util_enz_mobile_dom"/>
</dbReference>
<dbReference type="Proteomes" id="UP000014148">
    <property type="component" value="Unassembled WGS sequence"/>
</dbReference>
<feature type="domain" description="Pyruvate phosphate dikinase AMP/ATP-binding" evidence="2">
    <location>
        <begin position="188"/>
        <end position="250"/>
    </location>
</feature>
<dbReference type="Gene3D" id="3.50.30.10">
    <property type="entry name" value="Phosphohistidine domain"/>
    <property type="match status" value="1"/>
</dbReference>
<proteinExistence type="predicted"/>
<evidence type="ECO:0000259" key="1">
    <source>
        <dbReference type="Pfam" id="PF00391"/>
    </source>
</evidence>
<comment type="caution">
    <text evidence="3">The sequence shown here is derived from an EMBL/GenBank/DDBJ whole genome shotgun (WGS) entry which is preliminary data.</text>
</comment>
<evidence type="ECO:0000313" key="4">
    <source>
        <dbReference type="EMBL" id="EOT66957.1"/>
    </source>
</evidence>
<dbReference type="STRING" id="71451.RV07_GL000968"/>
<name>R2QU87_9ENTE</name>
<dbReference type="OrthoDB" id="9765468at2"/>
<dbReference type="InterPro" id="IPR013815">
    <property type="entry name" value="ATP_grasp_subdomain_1"/>
</dbReference>
<dbReference type="SUPFAM" id="SSF56059">
    <property type="entry name" value="Glutathione synthetase ATP-binding domain-like"/>
    <property type="match status" value="1"/>
</dbReference>
<dbReference type="GO" id="GO:0005524">
    <property type="term" value="F:ATP binding"/>
    <property type="evidence" value="ECO:0007669"/>
    <property type="project" value="InterPro"/>
</dbReference>
<dbReference type="Proteomes" id="UP000013783">
    <property type="component" value="Unassembled WGS sequence"/>
</dbReference>
<keyword evidence="6" id="KW-1185">Reference proteome</keyword>
<protein>
    <recommendedName>
        <fullName evidence="7">Pyruvate, water dikinase</fullName>
    </recommendedName>
</protein>
<evidence type="ECO:0000259" key="2">
    <source>
        <dbReference type="Pfam" id="PF01326"/>
    </source>
</evidence>
<evidence type="ECO:0008006" key="7">
    <source>
        <dbReference type="Google" id="ProtNLM"/>
    </source>
</evidence>
<accession>R2QU87</accession>
<dbReference type="AlphaFoldDB" id="R2QU87"/>
<dbReference type="Pfam" id="PF01326">
    <property type="entry name" value="PPDK_N"/>
    <property type="match status" value="2"/>
</dbReference>
<dbReference type="InterPro" id="IPR051549">
    <property type="entry name" value="PEP_Utilizing_Enz"/>
</dbReference>
<gene>
    <name evidence="4" type="ORF">I585_02478</name>
    <name evidence="3" type="ORF">UAI_03296</name>
</gene>
<evidence type="ECO:0000313" key="5">
    <source>
        <dbReference type="Proteomes" id="UP000013783"/>
    </source>
</evidence>
<reference evidence="3 5" key="1">
    <citation type="submission" date="2013-02" db="EMBL/GenBank/DDBJ databases">
        <title>The Genome Sequence of Enterococcus malodoratus ATCC_43197.</title>
        <authorList>
            <consortium name="The Broad Institute Genome Sequencing Platform"/>
            <consortium name="The Broad Institute Genome Sequencing Center for Infectious Disease"/>
            <person name="Earl A.M."/>
            <person name="Gilmore M.S."/>
            <person name="Lebreton F."/>
            <person name="Walker B."/>
            <person name="Young S.K."/>
            <person name="Zeng Q."/>
            <person name="Gargeya S."/>
            <person name="Fitzgerald M."/>
            <person name="Haas B."/>
            <person name="Abouelleil A."/>
            <person name="Alvarado L."/>
            <person name="Arachchi H.M."/>
            <person name="Berlin A.M."/>
            <person name="Chapman S.B."/>
            <person name="Dewar J."/>
            <person name="Goldberg J."/>
            <person name="Griggs A."/>
            <person name="Gujja S."/>
            <person name="Hansen M."/>
            <person name="Howarth C."/>
            <person name="Imamovic A."/>
            <person name="Larimer J."/>
            <person name="McCowan C."/>
            <person name="Murphy C."/>
            <person name="Neiman D."/>
            <person name="Pearson M."/>
            <person name="Priest M."/>
            <person name="Roberts A."/>
            <person name="Saif S."/>
            <person name="Shea T."/>
            <person name="Sisk P."/>
            <person name="Sykes S."/>
            <person name="Wortman J."/>
            <person name="Nusbaum C."/>
            <person name="Birren B."/>
        </authorList>
    </citation>
    <scope>NUCLEOTIDE SEQUENCE [LARGE SCALE GENOMIC DNA]</scope>
    <source>
        <strain evidence="3 5">ATCC 43197</strain>
    </source>
</reference>
<feature type="domain" description="PEP-utilising enzyme mobile" evidence="1">
    <location>
        <begin position="561"/>
        <end position="633"/>
    </location>
</feature>
<dbReference type="Gene3D" id="3.30.470.20">
    <property type="entry name" value="ATP-grasp fold, B domain"/>
    <property type="match status" value="1"/>
</dbReference>
<dbReference type="GO" id="GO:0016301">
    <property type="term" value="F:kinase activity"/>
    <property type="evidence" value="ECO:0007669"/>
    <property type="project" value="InterPro"/>
</dbReference>
<dbReference type="RefSeq" id="WP_010742094.1">
    <property type="nucleotide sequence ID" value="NZ_KB946251.1"/>
</dbReference>
<dbReference type="eggNOG" id="COG0574">
    <property type="taxonomic scope" value="Bacteria"/>
</dbReference>
<dbReference type="InterPro" id="IPR036637">
    <property type="entry name" value="Phosphohistidine_dom_sf"/>
</dbReference>
<dbReference type="Gene3D" id="3.30.1490.20">
    <property type="entry name" value="ATP-grasp fold, A domain"/>
    <property type="match status" value="1"/>
</dbReference>
<dbReference type="EMBL" id="ASWA01000003">
    <property type="protein sequence ID" value="EOT66957.1"/>
    <property type="molecule type" value="Genomic_DNA"/>
</dbReference>
<sequence length="648" mass="73054">MLKICSLQNFSSAHQFGGKANGLKELFSKNFNVPESFFIEATADVTKVDCLLFQNELFTYLEDFKNQEGLYDIAIRSSALNEDGVNDSLAGHYESILGLMSFEEILSGIKRVILSQDKVADETQSNNKMGVVIQEFIRADYSGVIFSSNPLTFSKNESIVSFTDGCGEKLVSGEEEGTDVLITICDKELSLANQQAIPFGEQKLFELCRRVKELEDRLGYPLDVEWTIRNGNISYIQCRPLASITKIEPMTVPVKAEELAVLPKQLLKSDKVAIRMEAQKKNTHVSDAYVIISNDSIKQDRSNNLKIITRSPFCQGYSAVVIYPKLISEKVIRSFVGNTGRLSLGSLNKQDSLIKTYPKYQDINEGIADFVSMAKKDFWVLSIIIQEIYSPKFTGVIKKEGDNYIIEIIKGHFFTKGTIPSSNYLISRAGEVISKQEVLQNEWYEISEGAVIQHKDTSNKENSLTKQEIQAILNEFEGFLAEEDALIEFGLLEIDHAAKPYLIDLVKNSEKLLELTSKDISQGILSHGKLTGKLVNVDLTDDESFDLHFHNKFTKNSQNIEENIIFACDKTSIELLNLIHSYDSKNIAFIFERGSILCHLSIVLREYEIPAIQVGSFEECNLEFGAYYTVDAESEMTERTQRVQKILK</sequence>
<dbReference type="EMBL" id="AJAK01000021">
    <property type="protein sequence ID" value="EOH75055.1"/>
    <property type="molecule type" value="Genomic_DNA"/>
</dbReference>
<dbReference type="InterPro" id="IPR002192">
    <property type="entry name" value="PPDK_AMP/ATP-bd"/>
</dbReference>
<dbReference type="PATRIC" id="fig|1158601.3.peg.3270"/>
<evidence type="ECO:0000313" key="6">
    <source>
        <dbReference type="Proteomes" id="UP000014148"/>
    </source>
</evidence>
<dbReference type="SUPFAM" id="SSF52009">
    <property type="entry name" value="Phosphohistidine domain"/>
    <property type="match status" value="1"/>
</dbReference>
<dbReference type="PANTHER" id="PTHR43615:SF1">
    <property type="entry name" value="PPDK_N DOMAIN-CONTAINING PROTEIN"/>
    <property type="match status" value="1"/>
</dbReference>
<dbReference type="Pfam" id="PF00391">
    <property type="entry name" value="PEP-utilizers"/>
    <property type="match status" value="1"/>
</dbReference>
<dbReference type="PANTHER" id="PTHR43615">
    <property type="entry name" value="PHOSPHOENOLPYRUVATE SYNTHASE-RELATED"/>
    <property type="match status" value="1"/>
</dbReference>
<feature type="domain" description="Pyruvate phosphate dikinase AMP/ATP-binding" evidence="2">
    <location>
        <begin position="57"/>
        <end position="176"/>
    </location>
</feature>
<evidence type="ECO:0000313" key="3">
    <source>
        <dbReference type="EMBL" id="EOH75055.1"/>
    </source>
</evidence>
<reference evidence="4 6" key="2">
    <citation type="submission" date="2013-03" db="EMBL/GenBank/DDBJ databases">
        <title>The Genome Sequence of Enterococcus malodoratus ATCC_43197 (PacBio/Illumina hybrid assembly).</title>
        <authorList>
            <consortium name="The Broad Institute Genomics Platform"/>
            <consortium name="The Broad Institute Genome Sequencing Center for Infectious Disease"/>
            <person name="Earl A."/>
            <person name="Russ C."/>
            <person name="Gilmore M."/>
            <person name="Surin D."/>
            <person name="Walker B."/>
            <person name="Young S."/>
            <person name="Zeng Q."/>
            <person name="Gargeya S."/>
            <person name="Fitzgerald M."/>
            <person name="Haas B."/>
            <person name="Abouelleil A."/>
            <person name="Allen A.W."/>
            <person name="Alvarado L."/>
            <person name="Arachchi H.M."/>
            <person name="Berlin A.M."/>
            <person name="Chapman S.B."/>
            <person name="Gainer-Dewar J."/>
            <person name="Goldberg J."/>
            <person name="Griggs A."/>
            <person name="Gujja S."/>
            <person name="Hansen M."/>
            <person name="Howarth C."/>
            <person name="Imamovic A."/>
            <person name="Ireland A."/>
            <person name="Larimer J."/>
            <person name="McCowan C."/>
            <person name="Murphy C."/>
            <person name="Pearson M."/>
            <person name="Poon T.W."/>
            <person name="Priest M."/>
            <person name="Roberts A."/>
            <person name="Saif S."/>
            <person name="Shea T."/>
            <person name="Sisk P."/>
            <person name="Sykes S."/>
            <person name="Wortman J."/>
            <person name="Nusbaum C."/>
            <person name="Birren B."/>
        </authorList>
    </citation>
    <scope>NUCLEOTIDE SEQUENCE [LARGE SCALE GENOMIC DNA]</scope>
    <source>
        <strain evidence="4 6">ATCC 43197</strain>
    </source>
</reference>
<organism evidence="3 5">
    <name type="scientific">Enterococcus malodoratus ATCC 43197</name>
    <dbReference type="NCBI Taxonomy" id="1158601"/>
    <lineage>
        <taxon>Bacteria</taxon>
        <taxon>Bacillati</taxon>
        <taxon>Bacillota</taxon>
        <taxon>Bacilli</taxon>
        <taxon>Lactobacillales</taxon>
        <taxon>Enterococcaceae</taxon>
        <taxon>Enterococcus</taxon>
    </lineage>
</organism>